<sequence>MKKITILVALLTYGVNAQVFPAPYCDIDDAGTTVEEITTISFGDVSFTNTDTSSILVDMTSEIAVLESTSTVATFSVAGNTAGNFDNEIVAFIDWNQNEILNDPGEVYEMGTITSSDGNDGVTVSFEISIPAEALLGETRVRVTKIYTDADSPAEIDPCAISFNPFGQGVFPGFGQALDFSLQVGILDIDSFDTSALNIYPLPTNDVLNVSYKTELTGLKLYNILGQEIISNTISATNTTIDMSGLNPGIYMLKVFSETGSHSVRVVKE</sequence>
<gene>
    <name evidence="5" type="ORF">ULMA_20770</name>
</gene>
<accession>A0A5J4IQD3</accession>
<dbReference type="NCBIfam" id="TIGR04183">
    <property type="entry name" value="Por_Secre_tail"/>
    <property type="match status" value="1"/>
</dbReference>
<comment type="caution">
    <text evidence="5">The sequence shown here is derived from an EMBL/GenBank/DDBJ whole genome shotgun (WGS) entry which is preliminary data.</text>
</comment>
<dbReference type="InterPro" id="IPR045474">
    <property type="entry name" value="GEVED"/>
</dbReference>
<proteinExistence type="predicted"/>
<feature type="domain" description="GEVED" evidence="4">
    <location>
        <begin position="89"/>
        <end position="163"/>
    </location>
</feature>
<dbReference type="Pfam" id="PF20009">
    <property type="entry name" value="GEVED"/>
    <property type="match status" value="1"/>
</dbReference>
<organism evidence="5 6">
    <name type="scientific">Patiriisocius marinus</name>
    <dbReference type="NCBI Taxonomy" id="1397112"/>
    <lineage>
        <taxon>Bacteria</taxon>
        <taxon>Pseudomonadati</taxon>
        <taxon>Bacteroidota</taxon>
        <taxon>Flavobacteriia</taxon>
        <taxon>Flavobacteriales</taxon>
        <taxon>Flavobacteriaceae</taxon>
        <taxon>Patiriisocius</taxon>
    </lineage>
</organism>
<dbReference type="AlphaFoldDB" id="A0A5J4IQD3"/>
<evidence type="ECO:0000313" key="6">
    <source>
        <dbReference type="Proteomes" id="UP000326509"/>
    </source>
</evidence>
<evidence type="ECO:0000256" key="2">
    <source>
        <dbReference type="SAM" id="SignalP"/>
    </source>
</evidence>
<dbReference type="InterPro" id="IPR026444">
    <property type="entry name" value="Secre_tail"/>
</dbReference>
<feature type="domain" description="Secretion system C-terminal sorting" evidence="3">
    <location>
        <begin position="199"/>
        <end position="263"/>
    </location>
</feature>
<dbReference type="Pfam" id="PF18962">
    <property type="entry name" value="Por_Secre_tail"/>
    <property type="match status" value="1"/>
</dbReference>
<keyword evidence="1 2" id="KW-0732">Signal</keyword>
<feature type="signal peptide" evidence="2">
    <location>
        <begin position="1"/>
        <end position="17"/>
    </location>
</feature>
<dbReference type="Proteomes" id="UP000326509">
    <property type="component" value="Unassembled WGS sequence"/>
</dbReference>
<evidence type="ECO:0000313" key="5">
    <source>
        <dbReference type="EMBL" id="GER59969.1"/>
    </source>
</evidence>
<evidence type="ECO:0000259" key="3">
    <source>
        <dbReference type="Pfam" id="PF18962"/>
    </source>
</evidence>
<dbReference type="RefSeq" id="WP_151674429.1">
    <property type="nucleotide sequence ID" value="NZ_BKCG01000005.1"/>
</dbReference>
<name>A0A5J4IQD3_9FLAO</name>
<evidence type="ECO:0000259" key="4">
    <source>
        <dbReference type="Pfam" id="PF20009"/>
    </source>
</evidence>
<protein>
    <submittedName>
        <fullName evidence="5">Uncharacterized protein</fullName>
    </submittedName>
</protein>
<evidence type="ECO:0000256" key="1">
    <source>
        <dbReference type="ARBA" id="ARBA00022729"/>
    </source>
</evidence>
<dbReference type="EMBL" id="BKCG01000005">
    <property type="protein sequence ID" value="GER59969.1"/>
    <property type="molecule type" value="Genomic_DNA"/>
</dbReference>
<dbReference type="OrthoDB" id="9792152at2"/>
<reference evidence="5 6" key="1">
    <citation type="submission" date="2019-08" db="EMBL/GenBank/DDBJ databases">
        <title>Draft genome sequence of Ulvibacter marinus type strain NBRC 109484.</title>
        <authorList>
            <person name="Kawano K."/>
            <person name="Ushijima N."/>
            <person name="Kihara M."/>
            <person name="Itoh H."/>
        </authorList>
    </citation>
    <scope>NUCLEOTIDE SEQUENCE [LARGE SCALE GENOMIC DNA]</scope>
    <source>
        <strain evidence="5 6">NBRC 109484</strain>
    </source>
</reference>
<keyword evidence="6" id="KW-1185">Reference proteome</keyword>
<feature type="chain" id="PRO_5023899330" evidence="2">
    <location>
        <begin position="18"/>
        <end position="269"/>
    </location>
</feature>